<dbReference type="InterPro" id="IPR013785">
    <property type="entry name" value="Aldolase_TIM"/>
</dbReference>
<evidence type="ECO:0000256" key="7">
    <source>
        <dbReference type="ARBA" id="ARBA00023027"/>
    </source>
</evidence>
<dbReference type="Proteomes" id="UP000038040">
    <property type="component" value="Unplaced"/>
</dbReference>
<proteinExistence type="inferred from homology"/>
<evidence type="ECO:0000313" key="17">
    <source>
        <dbReference type="Proteomes" id="UP000274756"/>
    </source>
</evidence>
<keyword evidence="5" id="KW-0521">NADP</keyword>
<dbReference type="SUPFAM" id="SSF51395">
    <property type="entry name" value="FMN-linked oxidoreductases"/>
    <property type="match status" value="1"/>
</dbReference>
<dbReference type="EC" id="1.3.1.88" evidence="9"/>
<comment type="similarity">
    <text evidence="8">Belongs to the Dus family. Dus1 subfamily.</text>
</comment>
<evidence type="ECO:0000256" key="10">
    <source>
        <dbReference type="ARBA" id="ARBA00047287"/>
    </source>
</evidence>
<evidence type="ECO:0000313" key="18">
    <source>
        <dbReference type="WBParaSite" id="DME_0000608901-mRNA-1"/>
    </source>
</evidence>
<comment type="catalytic activity">
    <reaction evidence="10">
        <text>5,6-dihydrouridine(17) in tRNA + NAD(+) = uridine(17) in tRNA + NADH + H(+)</text>
        <dbReference type="Rhea" id="RHEA:53372"/>
        <dbReference type="Rhea" id="RHEA-COMP:13541"/>
        <dbReference type="Rhea" id="RHEA-COMP:13542"/>
        <dbReference type="ChEBI" id="CHEBI:15378"/>
        <dbReference type="ChEBI" id="CHEBI:57540"/>
        <dbReference type="ChEBI" id="CHEBI:57945"/>
        <dbReference type="ChEBI" id="CHEBI:65315"/>
        <dbReference type="ChEBI" id="CHEBI:74443"/>
        <dbReference type="EC" id="1.3.1.88"/>
    </reaction>
    <physiologicalReaction direction="right-to-left" evidence="10">
        <dbReference type="Rhea" id="RHEA:53374"/>
    </physiologicalReaction>
</comment>
<dbReference type="InterPro" id="IPR018517">
    <property type="entry name" value="tRNA_hU_synthase_CS"/>
</dbReference>
<keyword evidence="17" id="KW-1185">Reference proteome</keyword>
<keyword evidence="4" id="KW-0819">tRNA processing</keyword>
<comment type="cofactor">
    <cofactor evidence="1">
        <name>FMN</name>
        <dbReference type="ChEBI" id="CHEBI:58210"/>
    </cofactor>
</comment>
<keyword evidence="7" id="KW-0520">NAD</keyword>
<evidence type="ECO:0000256" key="12">
    <source>
        <dbReference type="ARBA" id="ARBA00048934"/>
    </source>
</evidence>
<evidence type="ECO:0000256" key="1">
    <source>
        <dbReference type="ARBA" id="ARBA00001917"/>
    </source>
</evidence>
<evidence type="ECO:0000313" key="16">
    <source>
        <dbReference type="Proteomes" id="UP000038040"/>
    </source>
</evidence>
<dbReference type="STRING" id="318479.A0A0N4UF90"/>
<evidence type="ECO:0000256" key="5">
    <source>
        <dbReference type="ARBA" id="ARBA00022857"/>
    </source>
</evidence>
<dbReference type="CDD" id="cd02801">
    <property type="entry name" value="DUS_like_FMN"/>
    <property type="match status" value="1"/>
</dbReference>
<evidence type="ECO:0000256" key="3">
    <source>
        <dbReference type="ARBA" id="ARBA00022643"/>
    </source>
</evidence>
<dbReference type="PANTHER" id="PTHR11082:SF5">
    <property type="entry name" value="TRNA-DIHYDROURIDINE(16_17) SYNTHASE [NAD(P)(+)]-LIKE"/>
    <property type="match status" value="1"/>
</dbReference>
<reference evidence="15 17" key="2">
    <citation type="submission" date="2018-11" db="EMBL/GenBank/DDBJ databases">
        <authorList>
            <consortium name="Pathogen Informatics"/>
        </authorList>
    </citation>
    <scope>NUCLEOTIDE SEQUENCE [LARGE SCALE GENOMIC DNA]</scope>
</reference>
<evidence type="ECO:0000256" key="11">
    <source>
        <dbReference type="ARBA" id="ARBA00047652"/>
    </source>
</evidence>
<evidence type="ECO:0000256" key="8">
    <source>
        <dbReference type="ARBA" id="ARBA00038313"/>
    </source>
</evidence>
<evidence type="ECO:0000256" key="13">
    <source>
        <dbReference type="ARBA" id="ARBA00049467"/>
    </source>
</evidence>
<dbReference type="GO" id="GO:0050660">
    <property type="term" value="F:flavin adenine dinucleotide binding"/>
    <property type="evidence" value="ECO:0007669"/>
    <property type="project" value="InterPro"/>
</dbReference>
<dbReference type="AlphaFoldDB" id="A0A0N4UF90"/>
<comment type="catalytic activity">
    <reaction evidence="13">
        <text>5,6-dihydrouridine(17) in tRNA + NADP(+) = uridine(17) in tRNA + NADPH + H(+)</text>
        <dbReference type="Rhea" id="RHEA:53368"/>
        <dbReference type="Rhea" id="RHEA-COMP:13541"/>
        <dbReference type="Rhea" id="RHEA-COMP:13542"/>
        <dbReference type="ChEBI" id="CHEBI:15378"/>
        <dbReference type="ChEBI" id="CHEBI:57783"/>
        <dbReference type="ChEBI" id="CHEBI:58349"/>
        <dbReference type="ChEBI" id="CHEBI:65315"/>
        <dbReference type="ChEBI" id="CHEBI:74443"/>
        <dbReference type="EC" id="1.3.1.88"/>
    </reaction>
    <physiologicalReaction direction="right-to-left" evidence="13">
        <dbReference type="Rhea" id="RHEA:53370"/>
    </physiologicalReaction>
</comment>
<feature type="domain" description="DUS-like FMN-binding" evidence="14">
    <location>
        <begin position="46"/>
        <end position="336"/>
    </location>
</feature>
<dbReference type="OrthoDB" id="272303at2759"/>
<evidence type="ECO:0000256" key="6">
    <source>
        <dbReference type="ARBA" id="ARBA00023002"/>
    </source>
</evidence>
<keyword evidence="3" id="KW-0288">FMN</keyword>
<name>A0A0N4UF90_DRAME</name>
<keyword evidence="2" id="KW-0285">Flavoprotein</keyword>
<evidence type="ECO:0000256" key="4">
    <source>
        <dbReference type="ARBA" id="ARBA00022694"/>
    </source>
</evidence>
<reference evidence="18" key="1">
    <citation type="submission" date="2017-02" db="UniProtKB">
        <authorList>
            <consortium name="WormBaseParasite"/>
        </authorList>
    </citation>
    <scope>IDENTIFICATION</scope>
</reference>
<evidence type="ECO:0000313" key="15">
    <source>
        <dbReference type="EMBL" id="VDN51055.1"/>
    </source>
</evidence>
<gene>
    <name evidence="15" type="ORF">DME_LOCUS1028</name>
</gene>
<dbReference type="Pfam" id="PF01207">
    <property type="entry name" value="Dus"/>
    <property type="match status" value="1"/>
</dbReference>
<sequence length="493" mass="56527">MEKNATVLSIGKKILPSSDCKPLSIEQLEVKKIRARQILKNAKYIVAPMVDQSELAFRMMMRCHKADICFSPMIHAHLFVNDYTYRKSAFTTCTSDRPLIVQFCANDPEILLAACRLVESYCDGVDLNLGCPQLIARRGHYGAYLQEDRDLICRMISYVHAYCKLPLSCKIRILDDINETISYARALESAGACILTVHGRTRDQRGPNTGLADWNAIRYVKESINIPVIANGNIQMPKDIELCLEKTKADAVMSAEGILGNPFLFEGRHTLNWVVATEYLNFVELYGASQSSIRAHIFRICHHSLLHFEDLRKKLPSVCAMEEFRATISEIESRVKSTNPDYLNYMKAEFESPNAYKFAHWICQPYYRPVRNDAAISESEYRMHKRAKLDELAQQTGLSKRRLRKIERRRRNGRNERAMKKPYLKCLQCSMPASTGCIFLYCKKCCRFKTAIERSNCEEGIVLISAHHFQFTTKIPKCYRNDDISLILVINGT</sequence>
<keyword evidence="6" id="KW-0560">Oxidoreductase</keyword>
<evidence type="ECO:0000256" key="9">
    <source>
        <dbReference type="ARBA" id="ARBA00038890"/>
    </source>
</evidence>
<evidence type="ECO:0000256" key="2">
    <source>
        <dbReference type="ARBA" id="ARBA00022630"/>
    </source>
</evidence>
<dbReference type="PROSITE" id="PS01136">
    <property type="entry name" value="UPF0034"/>
    <property type="match status" value="1"/>
</dbReference>
<dbReference type="InterPro" id="IPR035587">
    <property type="entry name" value="DUS-like_FMN-bd"/>
</dbReference>
<dbReference type="PANTHER" id="PTHR11082">
    <property type="entry name" value="TRNA-DIHYDROURIDINE SYNTHASE"/>
    <property type="match status" value="1"/>
</dbReference>
<comment type="catalytic activity">
    <reaction evidence="12">
        <text>5,6-dihydrouridine(16) in tRNA + NAD(+) = uridine(16) in tRNA + NADH + H(+)</text>
        <dbReference type="Rhea" id="RHEA:53380"/>
        <dbReference type="Rhea" id="RHEA-COMP:13543"/>
        <dbReference type="Rhea" id="RHEA-COMP:13544"/>
        <dbReference type="ChEBI" id="CHEBI:15378"/>
        <dbReference type="ChEBI" id="CHEBI:57540"/>
        <dbReference type="ChEBI" id="CHEBI:57945"/>
        <dbReference type="ChEBI" id="CHEBI:65315"/>
        <dbReference type="ChEBI" id="CHEBI:74443"/>
        <dbReference type="EC" id="1.3.1.88"/>
    </reaction>
    <physiologicalReaction direction="right-to-left" evidence="12">
        <dbReference type="Rhea" id="RHEA:53382"/>
    </physiologicalReaction>
</comment>
<dbReference type="EMBL" id="UYYG01000012">
    <property type="protein sequence ID" value="VDN51055.1"/>
    <property type="molecule type" value="Genomic_DNA"/>
</dbReference>
<comment type="catalytic activity">
    <reaction evidence="11">
        <text>5,6-dihydrouridine(16) in tRNA + NADP(+) = uridine(16) in tRNA + NADPH + H(+)</text>
        <dbReference type="Rhea" id="RHEA:53376"/>
        <dbReference type="Rhea" id="RHEA-COMP:13543"/>
        <dbReference type="Rhea" id="RHEA-COMP:13544"/>
        <dbReference type="ChEBI" id="CHEBI:15378"/>
        <dbReference type="ChEBI" id="CHEBI:57783"/>
        <dbReference type="ChEBI" id="CHEBI:58349"/>
        <dbReference type="ChEBI" id="CHEBI:65315"/>
        <dbReference type="ChEBI" id="CHEBI:74443"/>
        <dbReference type="EC" id="1.3.1.88"/>
    </reaction>
    <physiologicalReaction direction="right-to-left" evidence="11">
        <dbReference type="Rhea" id="RHEA:53378"/>
    </physiologicalReaction>
</comment>
<evidence type="ECO:0000259" key="14">
    <source>
        <dbReference type="Pfam" id="PF01207"/>
    </source>
</evidence>
<dbReference type="WBParaSite" id="DME_0000608901-mRNA-1">
    <property type="protein sequence ID" value="DME_0000608901-mRNA-1"/>
    <property type="gene ID" value="DME_0000608901"/>
</dbReference>
<dbReference type="Gene3D" id="3.20.20.70">
    <property type="entry name" value="Aldolase class I"/>
    <property type="match status" value="1"/>
</dbReference>
<protein>
    <recommendedName>
        <fullName evidence="9">tRNA-dihydrouridine(16/17) synthase [NAD(P)(+)]</fullName>
        <ecNumber evidence="9">1.3.1.88</ecNumber>
    </recommendedName>
</protein>
<dbReference type="GO" id="GO:0017150">
    <property type="term" value="F:tRNA dihydrouridine synthase activity"/>
    <property type="evidence" value="ECO:0007669"/>
    <property type="project" value="InterPro"/>
</dbReference>
<dbReference type="Proteomes" id="UP000274756">
    <property type="component" value="Unassembled WGS sequence"/>
</dbReference>
<organism evidence="16 18">
    <name type="scientific">Dracunculus medinensis</name>
    <name type="common">Guinea worm</name>
    <dbReference type="NCBI Taxonomy" id="318479"/>
    <lineage>
        <taxon>Eukaryota</taxon>
        <taxon>Metazoa</taxon>
        <taxon>Ecdysozoa</taxon>
        <taxon>Nematoda</taxon>
        <taxon>Chromadorea</taxon>
        <taxon>Rhabditida</taxon>
        <taxon>Spirurina</taxon>
        <taxon>Dracunculoidea</taxon>
        <taxon>Dracunculidae</taxon>
        <taxon>Dracunculus</taxon>
    </lineage>
</organism>
<accession>A0A0N4UF90</accession>